<dbReference type="EnsemblProtists" id="HpaT810030">
    <property type="protein sequence ID" value="HpaP810030"/>
    <property type="gene ID" value="HpaG810030"/>
</dbReference>
<evidence type="ECO:0000256" key="1">
    <source>
        <dbReference type="SAM" id="MobiDB-lite"/>
    </source>
</evidence>
<dbReference type="EMBL" id="JH597899">
    <property type="status" value="NOT_ANNOTATED_CDS"/>
    <property type="molecule type" value="Genomic_DNA"/>
</dbReference>
<dbReference type="eggNOG" id="KOG0730">
    <property type="taxonomic scope" value="Eukaryota"/>
</dbReference>
<dbReference type="AlphaFoldDB" id="M4BU43"/>
<feature type="compositionally biased region" description="Gly residues" evidence="1">
    <location>
        <begin position="31"/>
        <end position="46"/>
    </location>
</feature>
<dbReference type="VEuPathDB" id="FungiDB:HpaG810030"/>
<accession>M4BU43</accession>
<feature type="compositionally biased region" description="Polar residues" evidence="1">
    <location>
        <begin position="53"/>
        <end position="68"/>
    </location>
</feature>
<evidence type="ECO:0000313" key="3">
    <source>
        <dbReference type="Proteomes" id="UP000011713"/>
    </source>
</evidence>
<evidence type="ECO:0000313" key="2">
    <source>
        <dbReference type="EnsemblProtists" id="HpaP810030"/>
    </source>
</evidence>
<sequence length="200" mass="21720">MTTGRGTSGSGYRGSRRGRGSGNTGNRNHGSGPGRGRGGGRGGRSSGGRAYDGTTTTARKQKLPSNPSNLQFIRSVLRSCPNHRLKETLEQLEKPWLSCWQEVDRLPLEALQTLLSALERLPFSVSSIERAPLSAISKAVGAMLTQATQVEENAFDGNDNTLESVALADGSLNIRLKRIDPCEVGWLRYLVRWRSRGALK</sequence>
<protein>
    <submittedName>
        <fullName evidence="2">Uncharacterized protein</fullName>
    </submittedName>
</protein>
<organism evidence="2 3">
    <name type="scientific">Hyaloperonospora arabidopsidis (strain Emoy2)</name>
    <name type="common">Downy mildew agent</name>
    <name type="synonym">Peronospora arabidopsidis</name>
    <dbReference type="NCBI Taxonomy" id="559515"/>
    <lineage>
        <taxon>Eukaryota</taxon>
        <taxon>Sar</taxon>
        <taxon>Stramenopiles</taxon>
        <taxon>Oomycota</taxon>
        <taxon>Peronosporomycetes</taxon>
        <taxon>Peronosporales</taxon>
        <taxon>Peronosporaceae</taxon>
        <taxon>Hyaloperonospora</taxon>
    </lineage>
</organism>
<dbReference type="HOGENOM" id="CLU_1368533_0_0_1"/>
<dbReference type="InParanoid" id="M4BU43"/>
<reference evidence="2" key="2">
    <citation type="submission" date="2015-06" db="UniProtKB">
        <authorList>
            <consortium name="EnsemblProtists"/>
        </authorList>
    </citation>
    <scope>IDENTIFICATION</scope>
    <source>
        <strain evidence="2">Emoy2</strain>
    </source>
</reference>
<name>M4BU43_HYAAE</name>
<keyword evidence="3" id="KW-1185">Reference proteome</keyword>
<feature type="region of interest" description="Disordered" evidence="1">
    <location>
        <begin position="1"/>
        <end position="68"/>
    </location>
</feature>
<dbReference type="Proteomes" id="UP000011713">
    <property type="component" value="Unassembled WGS sequence"/>
</dbReference>
<feature type="compositionally biased region" description="Gly residues" evidence="1">
    <location>
        <begin position="1"/>
        <end position="12"/>
    </location>
</feature>
<reference evidence="3" key="1">
    <citation type="journal article" date="2010" name="Science">
        <title>Signatures of adaptation to obligate biotrophy in the Hyaloperonospora arabidopsidis genome.</title>
        <authorList>
            <person name="Baxter L."/>
            <person name="Tripathy S."/>
            <person name="Ishaque N."/>
            <person name="Boot N."/>
            <person name="Cabral A."/>
            <person name="Kemen E."/>
            <person name="Thines M."/>
            <person name="Ah-Fong A."/>
            <person name="Anderson R."/>
            <person name="Badejoko W."/>
            <person name="Bittner-Eddy P."/>
            <person name="Boore J.L."/>
            <person name="Chibucos M.C."/>
            <person name="Coates M."/>
            <person name="Dehal P."/>
            <person name="Delehaunty K."/>
            <person name="Dong S."/>
            <person name="Downton P."/>
            <person name="Dumas B."/>
            <person name="Fabro G."/>
            <person name="Fronick C."/>
            <person name="Fuerstenberg S.I."/>
            <person name="Fulton L."/>
            <person name="Gaulin E."/>
            <person name="Govers F."/>
            <person name="Hughes L."/>
            <person name="Humphray S."/>
            <person name="Jiang R.H."/>
            <person name="Judelson H."/>
            <person name="Kamoun S."/>
            <person name="Kyung K."/>
            <person name="Meijer H."/>
            <person name="Minx P."/>
            <person name="Morris P."/>
            <person name="Nelson J."/>
            <person name="Phuntumart V."/>
            <person name="Qutob D."/>
            <person name="Rehmany A."/>
            <person name="Rougon-Cardoso A."/>
            <person name="Ryden P."/>
            <person name="Torto-Alalibo T."/>
            <person name="Studholme D."/>
            <person name="Wang Y."/>
            <person name="Win J."/>
            <person name="Wood J."/>
            <person name="Clifton S.W."/>
            <person name="Rogers J."/>
            <person name="Van den Ackerveken G."/>
            <person name="Jones J.D."/>
            <person name="McDowell J.M."/>
            <person name="Beynon J."/>
            <person name="Tyler B.M."/>
        </authorList>
    </citation>
    <scope>NUCLEOTIDE SEQUENCE [LARGE SCALE GENOMIC DNA]</scope>
    <source>
        <strain evidence="3">Emoy2</strain>
    </source>
</reference>
<proteinExistence type="predicted"/>